<dbReference type="GO" id="GO:0022857">
    <property type="term" value="F:transmembrane transporter activity"/>
    <property type="evidence" value="ECO:0007669"/>
    <property type="project" value="InterPro"/>
</dbReference>
<protein>
    <recommendedName>
        <fullName evidence="8">ABC transporter permease</fullName>
    </recommendedName>
</protein>
<reference evidence="7" key="1">
    <citation type="journal article" date="2014" name="Front. Microbiol.">
        <title>High frequency of phylogenetically diverse reductive dehalogenase-homologous genes in deep subseafloor sedimentary metagenomes.</title>
        <authorList>
            <person name="Kawai M."/>
            <person name="Futagami T."/>
            <person name="Toyoda A."/>
            <person name="Takaki Y."/>
            <person name="Nishi S."/>
            <person name="Hori S."/>
            <person name="Arai W."/>
            <person name="Tsubouchi T."/>
            <person name="Morono Y."/>
            <person name="Uchiyama I."/>
            <person name="Ito T."/>
            <person name="Fujiyama A."/>
            <person name="Inagaki F."/>
            <person name="Takami H."/>
        </authorList>
    </citation>
    <scope>NUCLEOTIDE SEQUENCE</scope>
    <source>
        <strain evidence="7">Expedition CK06-06</strain>
    </source>
</reference>
<feature type="transmembrane region" description="Helical" evidence="6">
    <location>
        <begin position="74"/>
        <end position="92"/>
    </location>
</feature>
<evidence type="ECO:0000256" key="2">
    <source>
        <dbReference type="ARBA" id="ARBA00022475"/>
    </source>
</evidence>
<dbReference type="AlphaFoldDB" id="X1QDE8"/>
<dbReference type="PANTHER" id="PTHR32196">
    <property type="entry name" value="ABC TRANSPORTER PERMEASE PROTEIN YPHD-RELATED-RELATED"/>
    <property type="match status" value="1"/>
</dbReference>
<organism evidence="7">
    <name type="scientific">marine sediment metagenome</name>
    <dbReference type="NCBI Taxonomy" id="412755"/>
    <lineage>
        <taxon>unclassified sequences</taxon>
        <taxon>metagenomes</taxon>
        <taxon>ecological metagenomes</taxon>
    </lineage>
</organism>
<feature type="transmembrane region" description="Helical" evidence="6">
    <location>
        <begin position="46"/>
        <end position="67"/>
    </location>
</feature>
<keyword evidence="4 6" id="KW-1133">Transmembrane helix</keyword>
<comment type="subcellular location">
    <subcellularLocation>
        <location evidence="1">Cell membrane</location>
        <topology evidence="1">Multi-pass membrane protein</topology>
    </subcellularLocation>
</comment>
<dbReference type="GO" id="GO:0005886">
    <property type="term" value="C:plasma membrane"/>
    <property type="evidence" value="ECO:0007669"/>
    <property type="project" value="UniProtKB-SubCell"/>
</dbReference>
<keyword evidence="5 6" id="KW-0472">Membrane</keyword>
<evidence type="ECO:0008006" key="8">
    <source>
        <dbReference type="Google" id="ProtNLM"/>
    </source>
</evidence>
<accession>X1QDE8</accession>
<evidence type="ECO:0000256" key="4">
    <source>
        <dbReference type="ARBA" id="ARBA00022989"/>
    </source>
</evidence>
<keyword evidence="2" id="KW-1003">Cell membrane</keyword>
<evidence type="ECO:0000256" key="5">
    <source>
        <dbReference type="ARBA" id="ARBA00023136"/>
    </source>
</evidence>
<evidence type="ECO:0000256" key="3">
    <source>
        <dbReference type="ARBA" id="ARBA00022692"/>
    </source>
</evidence>
<proteinExistence type="predicted"/>
<name>X1QDE8_9ZZZZ</name>
<gene>
    <name evidence="7" type="ORF">S12H4_05873</name>
</gene>
<sequence length="179" mass="19834">MKMNYLKLFIRKLVKIEGLTIIGVFIALMLLFIMTAPRVFTGYRIYMSFLQTIPPLLILVLGLTLIITAGEMDLSFSAIIAFSGFVFCYVFRTFGTPWLAFILALSSGALVGLINGWMVAKVGIPSIMATLAAQFFWNGLTILLSSGLSWNIKEIRPYFIHTLFVGRIGGLVPAQSLLL</sequence>
<dbReference type="PANTHER" id="PTHR32196:SF63">
    <property type="entry name" value="INNER MEMBRANE ABC TRANSPORTER PERMEASE PROTEIN YJFF"/>
    <property type="match status" value="1"/>
</dbReference>
<keyword evidence="3 6" id="KW-0812">Transmembrane</keyword>
<dbReference type="InterPro" id="IPR001851">
    <property type="entry name" value="ABC_transp_permease"/>
</dbReference>
<dbReference type="EMBL" id="BARW01001996">
    <property type="protein sequence ID" value="GAI66253.1"/>
    <property type="molecule type" value="Genomic_DNA"/>
</dbReference>
<evidence type="ECO:0000313" key="7">
    <source>
        <dbReference type="EMBL" id="GAI66253.1"/>
    </source>
</evidence>
<comment type="caution">
    <text evidence="7">The sequence shown here is derived from an EMBL/GenBank/DDBJ whole genome shotgun (WGS) entry which is preliminary data.</text>
</comment>
<feature type="transmembrane region" description="Helical" evidence="6">
    <location>
        <begin position="98"/>
        <end position="119"/>
    </location>
</feature>
<evidence type="ECO:0000256" key="1">
    <source>
        <dbReference type="ARBA" id="ARBA00004651"/>
    </source>
</evidence>
<evidence type="ECO:0000256" key="6">
    <source>
        <dbReference type="SAM" id="Phobius"/>
    </source>
</evidence>
<dbReference type="Pfam" id="PF02653">
    <property type="entry name" value="BPD_transp_2"/>
    <property type="match status" value="1"/>
</dbReference>
<feature type="transmembrane region" description="Helical" evidence="6">
    <location>
        <begin position="21"/>
        <end position="40"/>
    </location>
</feature>